<evidence type="ECO:0000259" key="2">
    <source>
        <dbReference type="Pfam" id="PF00857"/>
    </source>
</evidence>
<dbReference type="GO" id="GO:0016787">
    <property type="term" value="F:hydrolase activity"/>
    <property type="evidence" value="ECO:0007669"/>
    <property type="project" value="UniProtKB-KW"/>
</dbReference>
<dbReference type="AlphaFoldDB" id="A0A7W3JPC4"/>
<organism evidence="3 4">
    <name type="scientific">Microbacterium halimionae</name>
    <dbReference type="NCBI Taxonomy" id="1526413"/>
    <lineage>
        <taxon>Bacteria</taxon>
        <taxon>Bacillati</taxon>
        <taxon>Actinomycetota</taxon>
        <taxon>Actinomycetes</taxon>
        <taxon>Micrococcales</taxon>
        <taxon>Microbacteriaceae</taxon>
        <taxon>Microbacterium</taxon>
    </lineage>
</organism>
<dbReference type="EMBL" id="JACGWY010000002">
    <property type="protein sequence ID" value="MBA8816550.1"/>
    <property type="molecule type" value="Genomic_DNA"/>
</dbReference>
<dbReference type="RefSeq" id="WP_167047251.1">
    <property type="nucleotide sequence ID" value="NZ_JAAOZB010000001.1"/>
</dbReference>
<dbReference type="InterPro" id="IPR036380">
    <property type="entry name" value="Isochorismatase-like_sf"/>
</dbReference>
<dbReference type="Pfam" id="PF00857">
    <property type="entry name" value="Isochorismatase"/>
    <property type="match status" value="1"/>
</dbReference>
<name>A0A7W3JPC4_9MICO</name>
<keyword evidence="1" id="KW-0378">Hydrolase</keyword>
<comment type="caution">
    <text evidence="3">The sequence shown here is derived from an EMBL/GenBank/DDBJ whole genome shotgun (WGS) entry which is preliminary data.</text>
</comment>
<dbReference type="PANTHER" id="PTHR43540:SF6">
    <property type="entry name" value="ISOCHORISMATASE-LIKE DOMAIN-CONTAINING PROTEIN"/>
    <property type="match status" value="1"/>
</dbReference>
<dbReference type="PANTHER" id="PTHR43540">
    <property type="entry name" value="PEROXYUREIDOACRYLATE/UREIDOACRYLATE AMIDOHYDROLASE-RELATED"/>
    <property type="match status" value="1"/>
</dbReference>
<evidence type="ECO:0000256" key="1">
    <source>
        <dbReference type="ARBA" id="ARBA00022801"/>
    </source>
</evidence>
<reference evidence="3 4" key="1">
    <citation type="submission" date="2020-07" db="EMBL/GenBank/DDBJ databases">
        <title>Sequencing the genomes of 1000 actinobacteria strains.</title>
        <authorList>
            <person name="Klenk H.-P."/>
        </authorList>
    </citation>
    <scope>NUCLEOTIDE SEQUENCE [LARGE SCALE GENOMIC DNA]</scope>
    <source>
        <strain evidence="3 4">DSM 27576</strain>
    </source>
</reference>
<protein>
    <submittedName>
        <fullName evidence="3">Nicotinamidase-related amidase</fullName>
    </submittedName>
</protein>
<dbReference type="InterPro" id="IPR050272">
    <property type="entry name" value="Isochorismatase-like_hydrls"/>
</dbReference>
<dbReference type="Proteomes" id="UP000526083">
    <property type="component" value="Unassembled WGS sequence"/>
</dbReference>
<keyword evidence="4" id="KW-1185">Reference proteome</keyword>
<dbReference type="InterPro" id="IPR000868">
    <property type="entry name" value="Isochorismatase-like_dom"/>
</dbReference>
<feature type="domain" description="Isochorismatase-like" evidence="2">
    <location>
        <begin position="7"/>
        <end position="176"/>
    </location>
</feature>
<dbReference type="Gene3D" id="3.40.50.850">
    <property type="entry name" value="Isochorismatase-like"/>
    <property type="match status" value="1"/>
</dbReference>
<sequence>MATANRALVLVDIQQEYFSGPLEIQFPSPADSLPKIIEAIDAAEANDIPVVVVQHADDDEAPFFNPTLPGFALHPEIETRRTPAWKSITKQYGSVFAGTDLLEWLKNNEIETVTLVGYMTNNCIISSAAEAEVHGIAAEVLSDATGAISIGNDAGYVDAKTVHTTLMALMNSNFAAVEPTDIWIAALSDGHGLEKDNLPASAMSGAQRFSS</sequence>
<evidence type="ECO:0000313" key="4">
    <source>
        <dbReference type="Proteomes" id="UP000526083"/>
    </source>
</evidence>
<dbReference type="SUPFAM" id="SSF52499">
    <property type="entry name" value="Isochorismatase-like hydrolases"/>
    <property type="match status" value="1"/>
</dbReference>
<accession>A0A7W3JPC4</accession>
<gene>
    <name evidence="3" type="ORF">FHX48_001623</name>
</gene>
<evidence type="ECO:0000313" key="3">
    <source>
        <dbReference type="EMBL" id="MBA8816550.1"/>
    </source>
</evidence>
<proteinExistence type="predicted"/>